<dbReference type="InterPro" id="IPR003280">
    <property type="entry name" value="2pore_dom_K_chnl"/>
</dbReference>
<keyword evidence="6" id="KW-0175">Coiled coil</keyword>
<dbReference type="PRINTS" id="PR01095">
    <property type="entry name" value="TASKCHANNEL"/>
</dbReference>
<dbReference type="SUPFAM" id="SSF81324">
    <property type="entry name" value="Voltage-gated potassium channels"/>
    <property type="match status" value="1"/>
</dbReference>
<dbReference type="GO" id="GO:0005886">
    <property type="term" value="C:plasma membrane"/>
    <property type="evidence" value="ECO:0007669"/>
    <property type="project" value="TreeGrafter"/>
</dbReference>
<organism evidence="8 9">
    <name type="scientific">Danionella cerebrum</name>
    <dbReference type="NCBI Taxonomy" id="2873325"/>
    <lineage>
        <taxon>Eukaryota</taxon>
        <taxon>Metazoa</taxon>
        <taxon>Chordata</taxon>
        <taxon>Craniata</taxon>
        <taxon>Vertebrata</taxon>
        <taxon>Euteleostomi</taxon>
        <taxon>Actinopterygii</taxon>
        <taxon>Neopterygii</taxon>
        <taxon>Teleostei</taxon>
        <taxon>Ostariophysi</taxon>
        <taxon>Cypriniformes</taxon>
        <taxon>Danionidae</taxon>
        <taxon>Danioninae</taxon>
        <taxon>Danionella</taxon>
    </lineage>
</organism>
<sequence>MALRAGRTLLWLGQVLRRVSRLQGLWSRRSSSLLCLSSSQEHAHGTCYTRNRCPKTHPQHPPQQHCPYPPFPDCCCSFPGDQRGHEPLSRRFLVAMKRQNVRTLSLIVCTFTYLLVGAAVFDALESDFEMREKEQLEAEEKRLQGKYNISEEDYRKLQTIIMEAEPHRAGVQWKFAGSFYFAITVITTIAPDAYLLNAMGEVPVQNVPVSSGCCAAAVWMENSGVRLSSHEEHTAKFICECEQSRGLLLCGVKHRKRCNGEMTGSLGRILNGTMLRMKGSGTMEQTELAHSGPRCCMNLDIGQWLDGTLESGFCSRETRADERLRGTVGEAAGNVQAASSFGFRGDSVCLGHVCGANSSRSRLSGAASTHRD</sequence>
<dbReference type="Gene3D" id="1.10.287.70">
    <property type="match status" value="1"/>
</dbReference>
<dbReference type="STRING" id="623744.A0A553Q7N0"/>
<dbReference type="GO" id="GO:0015271">
    <property type="term" value="F:outward rectifier potassium channel activity"/>
    <property type="evidence" value="ECO:0007669"/>
    <property type="project" value="TreeGrafter"/>
</dbReference>
<evidence type="ECO:0000313" key="8">
    <source>
        <dbReference type="EMBL" id="TRY85939.1"/>
    </source>
</evidence>
<evidence type="ECO:0000256" key="2">
    <source>
        <dbReference type="ARBA" id="ARBA00022692"/>
    </source>
</evidence>
<gene>
    <name evidence="8" type="ORF">DNTS_032705</name>
</gene>
<feature type="coiled-coil region" evidence="6">
    <location>
        <begin position="126"/>
        <end position="153"/>
    </location>
</feature>
<dbReference type="PANTHER" id="PTHR11003:SF75">
    <property type="entry name" value="POTASSIUM CHANNEL SUBFAMILY K MEMBER 9"/>
    <property type="match status" value="1"/>
</dbReference>
<dbReference type="EMBL" id="SRMA01026255">
    <property type="protein sequence ID" value="TRY85939.1"/>
    <property type="molecule type" value="Genomic_DNA"/>
</dbReference>
<evidence type="ECO:0000256" key="7">
    <source>
        <dbReference type="SAM" id="Phobius"/>
    </source>
</evidence>
<dbReference type="OrthoDB" id="297496at2759"/>
<dbReference type="PANTHER" id="PTHR11003">
    <property type="entry name" value="POTASSIUM CHANNEL, SUBFAMILY K"/>
    <property type="match status" value="1"/>
</dbReference>
<proteinExistence type="predicted"/>
<comment type="caution">
    <text evidence="8">The sequence shown here is derived from an EMBL/GenBank/DDBJ whole genome shotgun (WGS) entry which is preliminary data.</text>
</comment>
<evidence type="ECO:0000256" key="6">
    <source>
        <dbReference type="SAM" id="Coils"/>
    </source>
</evidence>
<dbReference type="Proteomes" id="UP000316079">
    <property type="component" value="Unassembled WGS sequence"/>
</dbReference>
<accession>A0A553Q7N0</accession>
<evidence type="ECO:0008006" key="10">
    <source>
        <dbReference type="Google" id="ProtNLM"/>
    </source>
</evidence>
<dbReference type="AlphaFoldDB" id="A0A553Q7N0"/>
<evidence type="ECO:0000256" key="4">
    <source>
        <dbReference type="ARBA" id="ARBA00022989"/>
    </source>
</evidence>
<evidence type="ECO:0000256" key="3">
    <source>
        <dbReference type="ARBA" id="ARBA00022958"/>
    </source>
</evidence>
<evidence type="ECO:0000256" key="5">
    <source>
        <dbReference type="ARBA" id="ARBA00023136"/>
    </source>
</evidence>
<dbReference type="GO" id="GO:0022841">
    <property type="term" value="F:potassium ion leak channel activity"/>
    <property type="evidence" value="ECO:0007669"/>
    <property type="project" value="TreeGrafter"/>
</dbReference>
<keyword evidence="2 7" id="KW-0812">Transmembrane</keyword>
<keyword evidence="4 7" id="KW-1133">Transmembrane helix</keyword>
<evidence type="ECO:0000313" key="9">
    <source>
        <dbReference type="Proteomes" id="UP000316079"/>
    </source>
</evidence>
<comment type="subcellular location">
    <subcellularLocation>
        <location evidence="1">Membrane</location>
        <topology evidence="1">Multi-pass membrane protein</topology>
    </subcellularLocation>
</comment>
<name>A0A553Q7N0_9TELE</name>
<keyword evidence="9" id="KW-1185">Reference proteome</keyword>
<reference evidence="8 9" key="1">
    <citation type="journal article" date="2019" name="Sci. Data">
        <title>Hybrid genome assembly and annotation of Danionella translucida.</title>
        <authorList>
            <person name="Kadobianskyi M."/>
            <person name="Schulze L."/>
            <person name="Schuelke M."/>
            <person name="Judkewitz B."/>
        </authorList>
    </citation>
    <scope>NUCLEOTIDE SEQUENCE [LARGE SCALE GENOMIC DNA]</scope>
    <source>
        <strain evidence="8 9">Bolton</strain>
    </source>
</reference>
<dbReference type="InterPro" id="IPR003092">
    <property type="entry name" value="2pore_dom_K_chnl_TASK"/>
</dbReference>
<keyword evidence="3" id="KW-0630">Potassium</keyword>
<keyword evidence="5 7" id="KW-0472">Membrane</keyword>
<dbReference type="GO" id="GO:0030322">
    <property type="term" value="P:stabilization of membrane potential"/>
    <property type="evidence" value="ECO:0007669"/>
    <property type="project" value="TreeGrafter"/>
</dbReference>
<protein>
    <recommendedName>
        <fullName evidence="10">Potassium channel domain-containing protein</fullName>
    </recommendedName>
</protein>
<evidence type="ECO:0000256" key="1">
    <source>
        <dbReference type="ARBA" id="ARBA00004141"/>
    </source>
</evidence>
<feature type="transmembrane region" description="Helical" evidence="7">
    <location>
        <begin position="101"/>
        <end position="121"/>
    </location>
</feature>